<comment type="caution">
    <text evidence="1">The sequence shown here is derived from an EMBL/GenBank/DDBJ whole genome shotgun (WGS) entry which is preliminary data.</text>
</comment>
<name>A0A6B0S5Z6_9CETA</name>
<dbReference type="EMBL" id="VBQZ03000217">
    <property type="protein sequence ID" value="MXQ98069.1"/>
    <property type="molecule type" value="Genomic_DNA"/>
</dbReference>
<dbReference type="GO" id="GO:0007131">
    <property type="term" value="P:reciprocal meiotic recombination"/>
    <property type="evidence" value="ECO:0007669"/>
    <property type="project" value="TreeGrafter"/>
</dbReference>
<sequence>MDRPERPRLSSLSDFRFGAVATETIEDTLLHLAQQNEQAVQEAAGRMGSFRETRIVGGDAGRGAGQFVFLLSEQWCLEKSVSYQAVEILERFMVKQAENICRQATIQLRGKTEPQNWRALKEQLFNKFILRLVSCVQLASKLSFHYKIISNVTVLNFLRTLGYLHTKEELLESELDVLKSLNFQINLPTPLAYVEMLLEVLGYNGCLVPATQLHATCLILLDLVYLLHEPVYESLLRASIENSTPSQLQGEKFVSVKEDFMLLAVGIIAASAFIQNHECWSQVMGHLQSITGIALESIAEFSYAILTHSVGASTPGQQQPVPPHLVARPPRSALPSTHEAGGICQI</sequence>
<dbReference type="PANTHER" id="PTHR21615:SF2">
    <property type="entry name" value="CYCLIN N-TERMINAL DOMAIN-CONTAINING PROTEIN 1"/>
    <property type="match status" value="1"/>
</dbReference>
<gene>
    <name evidence="1" type="ORF">E5288_WYG011763</name>
</gene>
<dbReference type="SUPFAM" id="SSF47954">
    <property type="entry name" value="Cyclin-like"/>
    <property type="match status" value="1"/>
</dbReference>
<dbReference type="Proteomes" id="UP000322234">
    <property type="component" value="Unassembled WGS sequence"/>
</dbReference>
<evidence type="ECO:0000313" key="2">
    <source>
        <dbReference type="Proteomes" id="UP000322234"/>
    </source>
</evidence>
<proteinExistence type="predicted"/>
<dbReference type="PANTHER" id="PTHR21615">
    <property type="entry name" value="CYCLIN N-TERMINAL DOMAIN-CONTAINING PROTEIN 1"/>
    <property type="match status" value="1"/>
</dbReference>
<keyword evidence="2" id="KW-1185">Reference proteome</keyword>
<dbReference type="CDD" id="cd20541">
    <property type="entry name" value="CYCLIN_CNTD1"/>
    <property type="match status" value="1"/>
</dbReference>
<dbReference type="Gene3D" id="1.10.472.10">
    <property type="entry name" value="Cyclin-like"/>
    <property type="match status" value="1"/>
</dbReference>
<organism evidence="1 2">
    <name type="scientific">Bos mutus</name>
    <name type="common">wild yak</name>
    <dbReference type="NCBI Taxonomy" id="72004"/>
    <lineage>
        <taxon>Eukaryota</taxon>
        <taxon>Metazoa</taxon>
        <taxon>Chordata</taxon>
        <taxon>Craniata</taxon>
        <taxon>Vertebrata</taxon>
        <taxon>Euteleostomi</taxon>
        <taxon>Mammalia</taxon>
        <taxon>Eutheria</taxon>
        <taxon>Laurasiatheria</taxon>
        <taxon>Artiodactyla</taxon>
        <taxon>Ruminantia</taxon>
        <taxon>Pecora</taxon>
        <taxon>Bovidae</taxon>
        <taxon>Bovinae</taxon>
        <taxon>Bos</taxon>
    </lineage>
</organism>
<reference evidence="1" key="1">
    <citation type="submission" date="2019-10" db="EMBL/GenBank/DDBJ databases">
        <title>The sequence and de novo assembly of the wild yak genome.</title>
        <authorList>
            <person name="Liu Y."/>
        </authorList>
    </citation>
    <scope>NUCLEOTIDE SEQUENCE [LARGE SCALE GENOMIC DNA]</scope>
    <source>
        <strain evidence="1">WY2019</strain>
    </source>
</reference>
<accession>A0A6B0S5Z6</accession>
<dbReference type="GO" id="GO:0035861">
    <property type="term" value="C:site of double-strand break"/>
    <property type="evidence" value="ECO:0007669"/>
    <property type="project" value="TreeGrafter"/>
</dbReference>
<dbReference type="InterPro" id="IPR036915">
    <property type="entry name" value="Cyclin-like_sf"/>
</dbReference>
<evidence type="ECO:0000313" key="1">
    <source>
        <dbReference type="EMBL" id="MXQ98069.1"/>
    </source>
</evidence>
<protein>
    <recommendedName>
        <fullName evidence="3">Cyclin N-terminal domain-containing protein 1</fullName>
    </recommendedName>
</protein>
<dbReference type="AlphaFoldDB" id="A0A6B0S5Z6"/>
<evidence type="ECO:0008006" key="3">
    <source>
        <dbReference type="Google" id="ProtNLM"/>
    </source>
</evidence>